<feature type="transmembrane region" description="Helical" evidence="5">
    <location>
        <begin position="183"/>
        <end position="204"/>
    </location>
</feature>
<keyword evidence="8" id="KW-1185">Reference proteome</keyword>
<feature type="transmembrane region" description="Helical" evidence="5">
    <location>
        <begin position="320"/>
        <end position="343"/>
    </location>
</feature>
<name>A0A418NS09_9SPHN</name>
<keyword evidence="2 5" id="KW-0812">Transmembrane</keyword>
<evidence type="ECO:0000256" key="1">
    <source>
        <dbReference type="ARBA" id="ARBA00004141"/>
    </source>
</evidence>
<feature type="transmembrane region" description="Helical" evidence="5">
    <location>
        <begin position="103"/>
        <end position="124"/>
    </location>
</feature>
<accession>A0A418NS09</accession>
<feature type="transmembrane region" description="Helical" evidence="5">
    <location>
        <begin position="470"/>
        <end position="488"/>
    </location>
</feature>
<feature type="transmembrane region" description="Helical" evidence="5">
    <location>
        <begin position="46"/>
        <end position="66"/>
    </location>
</feature>
<feature type="transmembrane region" description="Helical" evidence="5">
    <location>
        <begin position="260"/>
        <end position="276"/>
    </location>
</feature>
<dbReference type="EMBL" id="QXFL01000004">
    <property type="protein sequence ID" value="RIV85880.1"/>
    <property type="molecule type" value="Genomic_DNA"/>
</dbReference>
<feature type="transmembrane region" description="Helical" evidence="5">
    <location>
        <begin position="411"/>
        <end position="435"/>
    </location>
</feature>
<gene>
    <name evidence="7" type="ORF">D2V07_11265</name>
</gene>
<feature type="transmembrane region" description="Helical" evidence="5">
    <location>
        <begin position="72"/>
        <end position="91"/>
    </location>
</feature>
<dbReference type="AlphaFoldDB" id="A0A418NS09"/>
<dbReference type="PANTHER" id="PTHR37422">
    <property type="entry name" value="TEICHURONIC ACID BIOSYNTHESIS PROTEIN TUAE"/>
    <property type="match status" value="1"/>
</dbReference>
<keyword evidence="7" id="KW-0436">Ligase</keyword>
<feature type="transmembrane region" description="Helical" evidence="5">
    <location>
        <begin position="447"/>
        <end position="464"/>
    </location>
</feature>
<feature type="domain" description="O-antigen ligase-related" evidence="6">
    <location>
        <begin position="266"/>
        <end position="427"/>
    </location>
</feature>
<feature type="transmembrane region" description="Helical" evidence="5">
    <location>
        <begin position="231"/>
        <end position="248"/>
    </location>
</feature>
<dbReference type="InterPro" id="IPR007016">
    <property type="entry name" value="O-antigen_ligase-rel_domated"/>
</dbReference>
<dbReference type="GO" id="GO:0016020">
    <property type="term" value="C:membrane"/>
    <property type="evidence" value="ECO:0007669"/>
    <property type="project" value="UniProtKB-SubCell"/>
</dbReference>
<dbReference type="InterPro" id="IPR051533">
    <property type="entry name" value="WaaL-like"/>
</dbReference>
<evidence type="ECO:0000313" key="7">
    <source>
        <dbReference type="EMBL" id="RIV85880.1"/>
    </source>
</evidence>
<feature type="transmembrane region" description="Helical" evidence="5">
    <location>
        <begin position="282"/>
        <end position="299"/>
    </location>
</feature>
<dbReference type="GO" id="GO:0016874">
    <property type="term" value="F:ligase activity"/>
    <property type="evidence" value="ECO:0007669"/>
    <property type="project" value="UniProtKB-KW"/>
</dbReference>
<comment type="caution">
    <text evidence="7">The sequence shown here is derived from an EMBL/GenBank/DDBJ whole genome shotgun (WGS) entry which is preliminary data.</text>
</comment>
<proteinExistence type="predicted"/>
<evidence type="ECO:0000256" key="3">
    <source>
        <dbReference type="ARBA" id="ARBA00022989"/>
    </source>
</evidence>
<dbReference type="Pfam" id="PF04932">
    <property type="entry name" value="Wzy_C"/>
    <property type="match status" value="1"/>
</dbReference>
<dbReference type="Proteomes" id="UP000286576">
    <property type="component" value="Unassembled WGS sequence"/>
</dbReference>
<evidence type="ECO:0000259" key="6">
    <source>
        <dbReference type="Pfam" id="PF04932"/>
    </source>
</evidence>
<evidence type="ECO:0000256" key="5">
    <source>
        <dbReference type="SAM" id="Phobius"/>
    </source>
</evidence>
<evidence type="ECO:0000256" key="4">
    <source>
        <dbReference type="ARBA" id="ARBA00023136"/>
    </source>
</evidence>
<protein>
    <submittedName>
        <fullName evidence="7">O-antigen ligase domain-containing protein</fullName>
    </submittedName>
</protein>
<evidence type="ECO:0000313" key="8">
    <source>
        <dbReference type="Proteomes" id="UP000286576"/>
    </source>
</evidence>
<reference evidence="7 8" key="1">
    <citation type="submission" date="2018-08" db="EMBL/GenBank/DDBJ databases">
        <title>Erythrobacter zhengii sp.nov., a bacterium isolated from deep-sea sediment.</title>
        <authorList>
            <person name="Fang C."/>
            <person name="Wu Y.-H."/>
            <person name="Sun C."/>
            <person name="Wang H."/>
            <person name="Cheng H."/>
            <person name="Meng F.-X."/>
            <person name="Wang C.-S."/>
            <person name="Xu X.-W."/>
        </authorList>
    </citation>
    <scope>NUCLEOTIDE SEQUENCE [LARGE SCALE GENOMIC DNA]</scope>
    <source>
        <strain evidence="7 8">V18</strain>
    </source>
</reference>
<feature type="transmembrane region" description="Helical" evidence="5">
    <location>
        <begin position="157"/>
        <end position="176"/>
    </location>
</feature>
<sequence length="504" mass="54169">MPGVAAPRTSSKHVTFLRIWNQGRCVRDRRVDLGWKSSLSGIERPYLVLFATLLIAVGLFGGSSRYDMMQNALIQPVAWLVAGLALAMGGAGKATYRNLRWPLLMLLALLVITILQVIPLPYALWTSLPGREPLAEIATSVGSDIARPLSMVPSRTLNALSALGIPLAALLLLAGLGTRGAYIVLAAIVLLAAANALLAILQIGSGYAEAGYLYSLTNEGTPVGIFANRNHSAVFGSLAMLVIGFLVTRSNRKAFPGSDVLLWSAFGAIFLVILVNGSRAGLLTAGIALAAAALLVVSGKPSVPSRPAGRRSSGSKRSNLARYLPGAVILFFAVGMIALFLLADRLTAFQRIVEANPLEDLRFRIVPILLDMIGTYFPLGTGLGAFEDVFRIHETPELLGPRYLNMAHNDWLQWFLETGLPGAILLVAFLGWLGYQLLRLKSRGRDYMTLGLAGFAILALASYFDYPLRTPLFQVAGVWFVCALALLARAEGRETNQDPEVVTA</sequence>
<organism evidence="7 8">
    <name type="scientific">Aurantiacibacter zhengii</name>
    <dbReference type="NCBI Taxonomy" id="2307003"/>
    <lineage>
        <taxon>Bacteria</taxon>
        <taxon>Pseudomonadati</taxon>
        <taxon>Pseudomonadota</taxon>
        <taxon>Alphaproteobacteria</taxon>
        <taxon>Sphingomonadales</taxon>
        <taxon>Erythrobacteraceae</taxon>
        <taxon>Aurantiacibacter</taxon>
    </lineage>
</organism>
<evidence type="ECO:0000256" key="2">
    <source>
        <dbReference type="ARBA" id="ARBA00022692"/>
    </source>
</evidence>
<comment type="subcellular location">
    <subcellularLocation>
        <location evidence="1">Membrane</location>
        <topology evidence="1">Multi-pass membrane protein</topology>
    </subcellularLocation>
</comment>
<dbReference type="PANTHER" id="PTHR37422:SF13">
    <property type="entry name" value="LIPOPOLYSACCHARIDE BIOSYNTHESIS PROTEIN PA4999-RELATED"/>
    <property type="match status" value="1"/>
</dbReference>
<keyword evidence="4 5" id="KW-0472">Membrane</keyword>
<keyword evidence="3 5" id="KW-1133">Transmembrane helix</keyword>